<dbReference type="AlphaFoldDB" id="A0A2J6SGF1"/>
<keyword evidence="3 7" id="KW-0812">Transmembrane</keyword>
<evidence type="ECO:0000256" key="5">
    <source>
        <dbReference type="ARBA" id="ARBA00023136"/>
    </source>
</evidence>
<evidence type="ECO:0000256" key="2">
    <source>
        <dbReference type="ARBA" id="ARBA00022448"/>
    </source>
</evidence>
<keyword evidence="4 7" id="KW-1133">Transmembrane helix</keyword>
<sequence>MSHTSISSTTEKVADLEFADNGNDTGDIEREKEQTTFTENTGDHPKGFRLAMVILALVLSVFLIRDSDISQTIVATAIPHITDEFHSLDQIGWYGSAFFLTLASFQSTWGKVFKFFPLKASFMTTIAIFELGSLICGVAQNSSMLIAGRAIAGLGASGISTGCYTIIAFAAPPRLRPAFTGILGATFGAGSVVGPLLGGVFTDKVSWRWCFYINLPIGVPSIIVILLLFKTPSTAKPLQAPLLEKFLQMDFTGTSLVVAATICYLLAMEWGGTTKSWSSGDMIAMLVLFPALILLFVLNEWWQGEKAQLTFRILKHRTMLAVCLFAFFFAGSFFTLLYYLPIYFQAIDGVSAQASGVHNLPLIIALTISTVASGGLISAFGHYAPILFTGGVLTTIGMGLIYTLQIGSKSSHWIGFQVLAGFGVGFAFQVPQIVAQSVCDLHEVSHFTAISLFFQMMGGTYFISAAQSIFANKLVDHLKVNVPEIDPTTVVGLGATQFRSMLPSTAISGVALSYMKSLNIVFVLATVLAGVATVVSVVARWEKIQVRM</sequence>
<evidence type="ECO:0000313" key="9">
    <source>
        <dbReference type="EMBL" id="PMD49846.1"/>
    </source>
</evidence>
<reference evidence="9 10" key="1">
    <citation type="submission" date="2016-04" db="EMBL/GenBank/DDBJ databases">
        <title>A degradative enzymes factory behind the ericoid mycorrhizal symbiosis.</title>
        <authorList>
            <consortium name="DOE Joint Genome Institute"/>
            <person name="Martino E."/>
            <person name="Morin E."/>
            <person name="Grelet G."/>
            <person name="Kuo A."/>
            <person name="Kohler A."/>
            <person name="Daghino S."/>
            <person name="Barry K."/>
            <person name="Choi C."/>
            <person name="Cichocki N."/>
            <person name="Clum A."/>
            <person name="Copeland A."/>
            <person name="Hainaut M."/>
            <person name="Haridas S."/>
            <person name="Labutti K."/>
            <person name="Lindquist E."/>
            <person name="Lipzen A."/>
            <person name="Khouja H.-R."/>
            <person name="Murat C."/>
            <person name="Ohm R."/>
            <person name="Olson A."/>
            <person name="Spatafora J."/>
            <person name="Veneault-Fourrey C."/>
            <person name="Henrissat B."/>
            <person name="Grigoriev I."/>
            <person name="Martin F."/>
            <person name="Perotto S."/>
        </authorList>
    </citation>
    <scope>NUCLEOTIDE SEQUENCE [LARGE SCALE GENOMIC DNA]</scope>
    <source>
        <strain evidence="9 10">E</strain>
    </source>
</reference>
<feature type="transmembrane region" description="Helical" evidence="7">
    <location>
        <begin position="146"/>
        <end position="171"/>
    </location>
</feature>
<comment type="subcellular location">
    <subcellularLocation>
        <location evidence="1">Membrane</location>
        <topology evidence="1">Multi-pass membrane protein</topology>
    </subcellularLocation>
</comment>
<proteinExistence type="predicted"/>
<feature type="transmembrane region" description="Helical" evidence="7">
    <location>
        <begin position="413"/>
        <end position="435"/>
    </location>
</feature>
<dbReference type="GO" id="GO:0005886">
    <property type="term" value="C:plasma membrane"/>
    <property type="evidence" value="ECO:0007669"/>
    <property type="project" value="TreeGrafter"/>
</dbReference>
<dbReference type="InterPro" id="IPR020846">
    <property type="entry name" value="MFS_dom"/>
</dbReference>
<gene>
    <name evidence="9" type="ORF">K444DRAFT_548543</name>
</gene>
<evidence type="ECO:0000256" key="3">
    <source>
        <dbReference type="ARBA" id="ARBA00022692"/>
    </source>
</evidence>
<dbReference type="OrthoDB" id="10021397at2759"/>
<name>A0A2J6SGF1_9HELO</name>
<dbReference type="Proteomes" id="UP000235371">
    <property type="component" value="Unassembled WGS sequence"/>
</dbReference>
<dbReference type="PANTHER" id="PTHR23501">
    <property type="entry name" value="MAJOR FACILITATOR SUPERFAMILY"/>
    <property type="match status" value="1"/>
</dbReference>
<dbReference type="InterPro" id="IPR036259">
    <property type="entry name" value="MFS_trans_sf"/>
</dbReference>
<accession>A0A2J6SGF1</accession>
<evidence type="ECO:0000256" key="6">
    <source>
        <dbReference type="SAM" id="MobiDB-lite"/>
    </source>
</evidence>
<evidence type="ECO:0000256" key="4">
    <source>
        <dbReference type="ARBA" id="ARBA00022989"/>
    </source>
</evidence>
<feature type="transmembrane region" description="Helical" evidence="7">
    <location>
        <begin position="360"/>
        <end position="379"/>
    </location>
</feature>
<evidence type="ECO:0000259" key="8">
    <source>
        <dbReference type="PROSITE" id="PS50850"/>
    </source>
</evidence>
<feature type="transmembrane region" description="Helical" evidence="7">
    <location>
        <begin position="520"/>
        <end position="539"/>
    </location>
</feature>
<dbReference type="SUPFAM" id="SSF103473">
    <property type="entry name" value="MFS general substrate transporter"/>
    <property type="match status" value="1"/>
</dbReference>
<evidence type="ECO:0000313" key="10">
    <source>
        <dbReference type="Proteomes" id="UP000235371"/>
    </source>
</evidence>
<dbReference type="Pfam" id="PF07690">
    <property type="entry name" value="MFS_1"/>
    <property type="match status" value="1"/>
</dbReference>
<dbReference type="GO" id="GO:0022857">
    <property type="term" value="F:transmembrane transporter activity"/>
    <property type="evidence" value="ECO:0007669"/>
    <property type="project" value="InterPro"/>
</dbReference>
<dbReference type="FunFam" id="1.20.1250.20:FF:000196">
    <property type="entry name" value="MFS toxin efflux pump (AflT)"/>
    <property type="match status" value="1"/>
</dbReference>
<dbReference type="RefSeq" id="XP_024726750.1">
    <property type="nucleotide sequence ID" value="XM_024876381.1"/>
</dbReference>
<feature type="transmembrane region" description="Helical" evidence="7">
    <location>
        <begin position="91"/>
        <end position="109"/>
    </location>
</feature>
<feature type="transmembrane region" description="Helical" evidence="7">
    <location>
        <begin position="121"/>
        <end position="140"/>
    </location>
</feature>
<keyword evidence="5 7" id="KW-0472">Membrane</keyword>
<feature type="region of interest" description="Disordered" evidence="6">
    <location>
        <begin position="19"/>
        <end position="41"/>
    </location>
</feature>
<dbReference type="CDD" id="cd17502">
    <property type="entry name" value="MFS_Azr1_MDR_like"/>
    <property type="match status" value="1"/>
</dbReference>
<feature type="transmembrane region" description="Helical" evidence="7">
    <location>
        <begin position="447"/>
        <end position="470"/>
    </location>
</feature>
<dbReference type="Gene3D" id="1.20.1250.20">
    <property type="entry name" value="MFS general substrate transporter like domains"/>
    <property type="match status" value="1"/>
</dbReference>
<dbReference type="PROSITE" id="PS50850">
    <property type="entry name" value="MFS"/>
    <property type="match status" value="1"/>
</dbReference>
<feature type="transmembrane region" description="Helical" evidence="7">
    <location>
        <begin position="386"/>
        <end position="407"/>
    </location>
</feature>
<feature type="transmembrane region" description="Helical" evidence="7">
    <location>
        <begin position="47"/>
        <end position="64"/>
    </location>
</feature>
<dbReference type="FunCoup" id="A0A2J6SGF1">
    <property type="interactions" value="89"/>
</dbReference>
<feature type="transmembrane region" description="Helical" evidence="7">
    <location>
        <begin position="319"/>
        <end position="340"/>
    </location>
</feature>
<dbReference type="InterPro" id="IPR011701">
    <property type="entry name" value="MFS"/>
</dbReference>
<dbReference type="FunFam" id="1.20.1720.10:FF:000012">
    <property type="entry name" value="MFS toxin efflux pump (AflT)"/>
    <property type="match status" value="1"/>
</dbReference>
<feature type="transmembrane region" description="Helical" evidence="7">
    <location>
        <begin position="279"/>
        <end position="298"/>
    </location>
</feature>
<protein>
    <submittedName>
        <fullName evidence="9">Major facilitator superfamily transporter</fullName>
    </submittedName>
</protein>
<feature type="transmembrane region" description="Helical" evidence="7">
    <location>
        <begin position="178"/>
        <end position="197"/>
    </location>
</feature>
<feature type="domain" description="Major facilitator superfamily (MFS) profile" evidence="8">
    <location>
        <begin position="52"/>
        <end position="544"/>
    </location>
</feature>
<dbReference type="Gene3D" id="1.20.1720.10">
    <property type="entry name" value="Multidrug resistance protein D"/>
    <property type="match status" value="1"/>
</dbReference>
<dbReference type="GeneID" id="36584460"/>
<organism evidence="9 10">
    <name type="scientific">Hyaloscypha bicolor E</name>
    <dbReference type="NCBI Taxonomy" id="1095630"/>
    <lineage>
        <taxon>Eukaryota</taxon>
        <taxon>Fungi</taxon>
        <taxon>Dikarya</taxon>
        <taxon>Ascomycota</taxon>
        <taxon>Pezizomycotina</taxon>
        <taxon>Leotiomycetes</taxon>
        <taxon>Helotiales</taxon>
        <taxon>Hyaloscyphaceae</taxon>
        <taxon>Hyaloscypha</taxon>
        <taxon>Hyaloscypha bicolor</taxon>
    </lineage>
</organism>
<dbReference type="PANTHER" id="PTHR23501:SF177">
    <property type="entry name" value="MAJOR FACILITATOR SUPERFAMILY (MFS) PROFILE DOMAIN-CONTAINING PROTEIN-RELATED"/>
    <property type="match status" value="1"/>
</dbReference>
<keyword evidence="2" id="KW-0813">Transport</keyword>
<evidence type="ECO:0000256" key="1">
    <source>
        <dbReference type="ARBA" id="ARBA00004141"/>
    </source>
</evidence>
<evidence type="ECO:0000256" key="7">
    <source>
        <dbReference type="SAM" id="Phobius"/>
    </source>
</evidence>
<dbReference type="InParanoid" id="A0A2J6SGF1"/>
<dbReference type="EMBL" id="KZ613919">
    <property type="protein sequence ID" value="PMD49846.1"/>
    <property type="molecule type" value="Genomic_DNA"/>
</dbReference>
<feature type="transmembrane region" description="Helical" evidence="7">
    <location>
        <begin position="209"/>
        <end position="229"/>
    </location>
</feature>
<keyword evidence="10" id="KW-1185">Reference proteome</keyword>